<evidence type="ECO:0000313" key="6">
    <source>
        <dbReference type="Proteomes" id="UP000215914"/>
    </source>
</evidence>
<dbReference type="InterPro" id="IPR016024">
    <property type="entry name" value="ARM-type_fold"/>
</dbReference>
<dbReference type="STRING" id="4232.A0A251VAP5"/>
<gene>
    <name evidence="5" type="ORF">HannXRQ_Chr03g0089461</name>
</gene>
<dbReference type="SUPFAM" id="SSF48371">
    <property type="entry name" value="ARM repeat"/>
    <property type="match status" value="1"/>
</dbReference>
<evidence type="ECO:0000259" key="3">
    <source>
        <dbReference type="Pfam" id="PF14679"/>
    </source>
</evidence>
<dbReference type="InterPro" id="IPR029310">
    <property type="entry name" value="FANCI_HD1"/>
</dbReference>
<dbReference type="PANTHER" id="PTHR21818:SF0">
    <property type="entry name" value="FANCONI ANEMIA GROUP I PROTEIN"/>
    <property type="match status" value="1"/>
</dbReference>
<dbReference type="AlphaFoldDB" id="A0A251VAP5"/>
<dbReference type="InterPro" id="IPR029312">
    <property type="entry name" value="FANCI_HD2"/>
</dbReference>
<dbReference type="EMBL" id="CM007892">
    <property type="protein sequence ID" value="OTG32690.1"/>
    <property type="molecule type" value="Genomic_DNA"/>
</dbReference>
<dbReference type="InterPro" id="IPR026171">
    <property type="entry name" value="FANCI"/>
</dbReference>
<dbReference type="PANTHER" id="PTHR21818">
    <property type="entry name" value="BC025462 PROTEIN"/>
    <property type="match status" value="1"/>
</dbReference>
<dbReference type="Pfam" id="PF14676">
    <property type="entry name" value="FANCI_S2"/>
    <property type="match status" value="1"/>
</dbReference>
<feature type="domain" description="FANCI solenoid 2" evidence="2">
    <location>
        <begin position="374"/>
        <end position="527"/>
    </location>
</feature>
<dbReference type="OMA" id="PNENACS"/>
<dbReference type="InterPro" id="IPR029308">
    <property type="entry name" value="FANCI_S1"/>
</dbReference>
<sequence length="677" mass="76403">MTTTNHRDTPPSLSPDDIIRLAQYHTTAPLHPFLLSPTSHQTLISHLHTLSPATVSQYTSSLLSLLSPSPSLSSLITPLIISYINLFNSHKIPHDRHSFKTLQLFSSHLDNIPITDLQLVSESIVNGFPQINSDPDEAQLLDLLPKCLHTVFNSDEIDKPRDTVNAVFDRVLEFNWSGVLLVKLVSIIREFQFIDKVRVRRFVAKVFDEMHRVELQDLPLLVYQLLVLASKGVNKREVIEGIIVFFGGKAGLEKGGSTIVREVEGTVLLHVNFAVKQDPSLGQEVLGLVRSDVLVIDHFVVGLLLSIARIRRYGENVMGTLKTALSTSYKDYKFSRHCKWLPDGLKKEYLQNAISTEAAVLRAVNESNYGREHIVPSIVQLGFVLLESVEEMSHQELDNTGLMGSQELGLQMLKSLFEVHDMARNEIIEQCKFRILSLKPEQSVAIVRLLGNLVKNYPHPILEYISHLKELLDYFGFMQSKVVSHLIDVLLPLIKFSHNLQDYIILVVRKAMFRQEDQVRLAAAGAIINLTIAERQFKQNKPCFYQESSSQASSSQVHEGPPVISNDLFKELSGLLQRCLYQQAKVKEVVYRGLLKLVLVDPLTAGEVFDFLLPHFLKFYKEVSTHGIFWVYLLAHPNAYMHTKKGFFVLYAHPAVSSCGQSAAFWSGQPDKRLTGV</sequence>
<evidence type="ECO:0000313" key="5">
    <source>
        <dbReference type="EMBL" id="OTG32690.1"/>
    </source>
</evidence>
<reference evidence="6" key="1">
    <citation type="journal article" date="2017" name="Nature">
        <title>The sunflower genome provides insights into oil metabolism, flowering and Asterid evolution.</title>
        <authorList>
            <person name="Badouin H."/>
            <person name="Gouzy J."/>
            <person name="Grassa C.J."/>
            <person name="Murat F."/>
            <person name="Staton S.E."/>
            <person name="Cottret L."/>
            <person name="Lelandais-Briere C."/>
            <person name="Owens G.L."/>
            <person name="Carrere S."/>
            <person name="Mayjonade B."/>
            <person name="Legrand L."/>
            <person name="Gill N."/>
            <person name="Kane N.C."/>
            <person name="Bowers J.E."/>
            <person name="Hubner S."/>
            <person name="Bellec A."/>
            <person name="Berard A."/>
            <person name="Berges H."/>
            <person name="Blanchet N."/>
            <person name="Boniface M.C."/>
            <person name="Brunel D."/>
            <person name="Catrice O."/>
            <person name="Chaidir N."/>
            <person name="Claudel C."/>
            <person name="Donnadieu C."/>
            <person name="Faraut T."/>
            <person name="Fievet G."/>
            <person name="Helmstetter N."/>
            <person name="King M."/>
            <person name="Knapp S.J."/>
            <person name="Lai Z."/>
            <person name="Le Paslier M.C."/>
            <person name="Lippi Y."/>
            <person name="Lorenzon L."/>
            <person name="Mandel J.R."/>
            <person name="Marage G."/>
            <person name="Marchand G."/>
            <person name="Marquand E."/>
            <person name="Bret-Mestries E."/>
            <person name="Morien E."/>
            <person name="Nambeesan S."/>
            <person name="Nguyen T."/>
            <person name="Pegot-Espagnet P."/>
            <person name="Pouilly N."/>
            <person name="Raftis F."/>
            <person name="Sallet E."/>
            <person name="Schiex T."/>
            <person name="Thomas J."/>
            <person name="Vandecasteele C."/>
            <person name="Vares D."/>
            <person name="Vear F."/>
            <person name="Vautrin S."/>
            <person name="Crespi M."/>
            <person name="Mangin B."/>
            <person name="Burke J.M."/>
            <person name="Salse J."/>
            <person name="Munos S."/>
            <person name="Vincourt P."/>
            <person name="Rieseberg L.H."/>
            <person name="Langlade N.B."/>
        </authorList>
    </citation>
    <scope>NUCLEOTIDE SEQUENCE [LARGE SCALE GENOMIC DNA]</scope>
    <source>
        <strain evidence="6">cv. SF193</strain>
    </source>
</reference>
<dbReference type="GO" id="GO:0006281">
    <property type="term" value="P:DNA repair"/>
    <property type="evidence" value="ECO:0007669"/>
    <property type="project" value="InterPro"/>
</dbReference>
<evidence type="ECO:0000259" key="2">
    <source>
        <dbReference type="Pfam" id="PF14676"/>
    </source>
</evidence>
<dbReference type="Proteomes" id="UP000215914">
    <property type="component" value="Chromosome 3"/>
</dbReference>
<keyword evidence="6" id="KW-1185">Reference proteome</keyword>
<protein>
    <submittedName>
        <fullName evidence="5">Putative armadillo-type fold protein</fullName>
    </submittedName>
</protein>
<evidence type="ECO:0000259" key="1">
    <source>
        <dbReference type="Pfam" id="PF14675"/>
    </source>
</evidence>
<dbReference type="InParanoid" id="A0A251VAP5"/>
<feature type="domain" description="FANCI helical" evidence="3">
    <location>
        <begin position="280"/>
        <end position="359"/>
    </location>
</feature>
<dbReference type="Pfam" id="PF14680">
    <property type="entry name" value="FANCI_HD2"/>
    <property type="match status" value="1"/>
</dbReference>
<feature type="domain" description="FANCI solenoid 1" evidence="1">
    <location>
        <begin position="82"/>
        <end position="276"/>
    </location>
</feature>
<proteinExistence type="predicted"/>
<feature type="domain" description="FANCI helical" evidence="4">
    <location>
        <begin position="547"/>
        <end position="622"/>
    </location>
</feature>
<organism evidence="5 6">
    <name type="scientific">Helianthus annuus</name>
    <name type="common">Common sunflower</name>
    <dbReference type="NCBI Taxonomy" id="4232"/>
    <lineage>
        <taxon>Eukaryota</taxon>
        <taxon>Viridiplantae</taxon>
        <taxon>Streptophyta</taxon>
        <taxon>Embryophyta</taxon>
        <taxon>Tracheophyta</taxon>
        <taxon>Spermatophyta</taxon>
        <taxon>Magnoliopsida</taxon>
        <taxon>eudicotyledons</taxon>
        <taxon>Gunneridae</taxon>
        <taxon>Pentapetalae</taxon>
        <taxon>asterids</taxon>
        <taxon>campanulids</taxon>
        <taxon>Asterales</taxon>
        <taxon>Asteraceae</taxon>
        <taxon>Asteroideae</taxon>
        <taxon>Heliantheae alliance</taxon>
        <taxon>Heliantheae</taxon>
        <taxon>Helianthus</taxon>
    </lineage>
</organism>
<dbReference type="InterPro" id="IPR029315">
    <property type="entry name" value="FANCI_S2"/>
</dbReference>
<evidence type="ECO:0000259" key="4">
    <source>
        <dbReference type="Pfam" id="PF14680"/>
    </source>
</evidence>
<accession>A0A251VAP5</accession>
<dbReference type="Pfam" id="PF14675">
    <property type="entry name" value="FANCI_S1"/>
    <property type="match status" value="1"/>
</dbReference>
<dbReference type="Pfam" id="PF14679">
    <property type="entry name" value="FANCI_HD1"/>
    <property type="match status" value="1"/>
</dbReference>
<name>A0A251VAP5_HELAN</name>